<evidence type="ECO:0000313" key="3">
    <source>
        <dbReference type="Proteomes" id="UP000828390"/>
    </source>
</evidence>
<dbReference type="AlphaFoldDB" id="A0A9D4JJL4"/>
<gene>
    <name evidence="2" type="ORF">DPMN_143349</name>
</gene>
<accession>A0A9D4JJL4</accession>
<name>A0A9D4JJL4_DREPO</name>
<protein>
    <submittedName>
        <fullName evidence="2">Uncharacterized protein</fullName>
    </submittedName>
</protein>
<dbReference type="EMBL" id="JAIWYP010000006">
    <property type="protein sequence ID" value="KAH3814836.1"/>
    <property type="molecule type" value="Genomic_DNA"/>
</dbReference>
<dbReference type="Proteomes" id="UP000828390">
    <property type="component" value="Unassembled WGS sequence"/>
</dbReference>
<proteinExistence type="predicted"/>
<keyword evidence="3" id="KW-1185">Reference proteome</keyword>
<keyword evidence="1" id="KW-0732">Signal</keyword>
<organism evidence="2 3">
    <name type="scientific">Dreissena polymorpha</name>
    <name type="common">Zebra mussel</name>
    <name type="synonym">Mytilus polymorpha</name>
    <dbReference type="NCBI Taxonomy" id="45954"/>
    <lineage>
        <taxon>Eukaryota</taxon>
        <taxon>Metazoa</taxon>
        <taxon>Spiralia</taxon>
        <taxon>Lophotrochozoa</taxon>
        <taxon>Mollusca</taxon>
        <taxon>Bivalvia</taxon>
        <taxon>Autobranchia</taxon>
        <taxon>Heteroconchia</taxon>
        <taxon>Euheterodonta</taxon>
        <taxon>Imparidentia</taxon>
        <taxon>Neoheterodontei</taxon>
        <taxon>Myida</taxon>
        <taxon>Dreissenoidea</taxon>
        <taxon>Dreissenidae</taxon>
        <taxon>Dreissena</taxon>
    </lineage>
</organism>
<feature type="signal peptide" evidence="1">
    <location>
        <begin position="1"/>
        <end position="20"/>
    </location>
</feature>
<feature type="chain" id="PRO_5039402106" evidence="1">
    <location>
        <begin position="21"/>
        <end position="165"/>
    </location>
</feature>
<reference evidence="2" key="1">
    <citation type="journal article" date="2019" name="bioRxiv">
        <title>The Genome of the Zebra Mussel, Dreissena polymorpha: A Resource for Invasive Species Research.</title>
        <authorList>
            <person name="McCartney M.A."/>
            <person name="Auch B."/>
            <person name="Kono T."/>
            <person name="Mallez S."/>
            <person name="Zhang Y."/>
            <person name="Obille A."/>
            <person name="Becker A."/>
            <person name="Abrahante J.E."/>
            <person name="Garbe J."/>
            <person name="Badalamenti J.P."/>
            <person name="Herman A."/>
            <person name="Mangelson H."/>
            <person name="Liachko I."/>
            <person name="Sullivan S."/>
            <person name="Sone E.D."/>
            <person name="Koren S."/>
            <person name="Silverstein K.A.T."/>
            <person name="Beckman K.B."/>
            <person name="Gohl D.M."/>
        </authorList>
    </citation>
    <scope>NUCLEOTIDE SEQUENCE</scope>
    <source>
        <strain evidence="2">Duluth1</strain>
        <tissue evidence="2">Whole animal</tissue>
    </source>
</reference>
<evidence type="ECO:0000313" key="2">
    <source>
        <dbReference type="EMBL" id="KAH3814836.1"/>
    </source>
</evidence>
<sequence length="165" mass="19126">MMLHMEFLFILMNVIFVAVAKEPSCPACSRYDFEEKLLERVLRNELVIETMLKEIREPNVIVESALNLMKDDRKKLEGIIEALDKYKDDMESKLDKSISSGMTNISETVSDLTHDASMTISQITMENAILKDQLSIPTRTYTSSLLSFRTRRCLHRRTGQRYSRL</sequence>
<evidence type="ECO:0000256" key="1">
    <source>
        <dbReference type="SAM" id="SignalP"/>
    </source>
</evidence>
<comment type="caution">
    <text evidence="2">The sequence shown here is derived from an EMBL/GenBank/DDBJ whole genome shotgun (WGS) entry which is preliminary data.</text>
</comment>
<reference evidence="2" key="2">
    <citation type="submission" date="2020-11" db="EMBL/GenBank/DDBJ databases">
        <authorList>
            <person name="McCartney M.A."/>
            <person name="Auch B."/>
            <person name="Kono T."/>
            <person name="Mallez S."/>
            <person name="Becker A."/>
            <person name="Gohl D.M."/>
            <person name="Silverstein K.A.T."/>
            <person name="Koren S."/>
            <person name="Bechman K.B."/>
            <person name="Herman A."/>
            <person name="Abrahante J.E."/>
            <person name="Garbe J."/>
        </authorList>
    </citation>
    <scope>NUCLEOTIDE SEQUENCE</scope>
    <source>
        <strain evidence="2">Duluth1</strain>
        <tissue evidence="2">Whole animal</tissue>
    </source>
</reference>